<proteinExistence type="predicted"/>
<dbReference type="EMBL" id="VBPB01000267">
    <property type="protein sequence ID" value="TMQ69920.1"/>
    <property type="molecule type" value="Genomic_DNA"/>
</dbReference>
<dbReference type="Proteomes" id="UP000319771">
    <property type="component" value="Unassembled WGS sequence"/>
</dbReference>
<sequence length="196" mass="20263">MTRRGLLTRVLLVATMLVAANPAAPARAGARLADVRGHMLLGYAKLFDTGAPGGSLSIGAGFDHPVAERLRVGLDIGYHLLGSRTLTQGSLSTGLDYTVFEALAMLHWAPDGRDPRFTLSAGPGLFVARALLGASPVGASFSGSAIEQTHLGLALGAMVAKRGAAPVRLGLQAGVRIIPLDAGNWTLTTARVAILY</sequence>
<protein>
    <recommendedName>
        <fullName evidence="4">Porin family protein</fullName>
    </recommendedName>
</protein>
<evidence type="ECO:0008006" key="4">
    <source>
        <dbReference type="Google" id="ProtNLM"/>
    </source>
</evidence>
<accession>A0A538U1Z9</accession>
<keyword evidence="1" id="KW-0732">Signal</keyword>
<evidence type="ECO:0000313" key="3">
    <source>
        <dbReference type="Proteomes" id="UP000319771"/>
    </source>
</evidence>
<feature type="chain" id="PRO_5022188942" description="Porin family protein" evidence="1">
    <location>
        <begin position="20"/>
        <end position="196"/>
    </location>
</feature>
<evidence type="ECO:0000313" key="2">
    <source>
        <dbReference type="EMBL" id="TMQ69920.1"/>
    </source>
</evidence>
<comment type="caution">
    <text evidence="2">The sequence shown here is derived from an EMBL/GenBank/DDBJ whole genome shotgun (WGS) entry which is preliminary data.</text>
</comment>
<organism evidence="2 3">
    <name type="scientific">Eiseniibacteriota bacterium</name>
    <dbReference type="NCBI Taxonomy" id="2212470"/>
    <lineage>
        <taxon>Bacteria</taxon>
        <taxon>Candidatus Eiseniibacteriota</taxon>
    </lineage>
</organism>
<dbReference type="AlphaFoldDB" id="A0A538U1Z9"/>
<evidence type="ECO:0000256" key="1">
    <source>
        <dbReference type="SAM" id="SignalP"/>
    </source>
</evidence>
<reference evidence="2 3" key="1">
    <citation type="journal article" date="2019" name="Nat. Microbiol.">
        <title>Mediterranean grassland soil C-N compound turnover is dependent on rainfall and depth, and is mediated by genomically divergent microorganisms.</title>
        <authorList>
            <person name="Diamond S."/>
            <person name="Andeer P.F."/>
            <person name="Li Z."/>
            <person name="Crits-Christoph A."/>
            <person name="Burstein D."/>
            <person name="Anantharaman K."/>
            <person name="Lane K.R."/>
            <person name="Thomas B.C."/>
            <person name="Pan C."/>
            <person name="Northen T.R."/>
            <person name="Banfield J.F."/>
        </authorList>
    </citation>
    <scope>NUCLEOTIDE SEQUENCE [LARGE SCALE GENOMIC DNA]</scope>
    <source>
        <strain evidence="2">WS_11</strain>
    </source>
</reference>
<feature type="signal peptide" evidence="1">
    <location>
        <begin position="1"/>
        <end position="19"/>
    </location>
</feature>
<name>A0A538U1Z9_UNCEI</name>
<gene>
    <name evidence="2" type="ORF">E6K81_13805</name>
</gene>